<comment type="similarity">
    <text evidence="1">Belongs to the LDH2/MDH2 oxidoreductase family.</text>
</comment>
<evidence type="ECO:0000313" key="3">
    <source>
        <dbReference type="EMBL" id="CUJ98285.1"/>
    </source>
</evidence>
<dbReference type="InterPro" id="IPR043143">
    <property type="entry name" value="Mal/L-sulf/L-lact_DH-like_NADP"/>
</dbReference>
<dbReference type="Gene3D" id="3.30.1370.60">
    <property type="entry name" value="Hypothetical oxidoreductase yiak, domain 2"/>
    <property type="match status" value="1"/>
</dbReference>
<dbReference type="PANTHER" id="PTHR11091:SF0">
    <property type="entry name" value="MALATE DEHYDROGENASE"/>
    <property type="match status" value="1"/>
</dbReference>
<keyword evidence="2 3" id="KW-0560">Oxidoreductase</keyword>
<dbReference type="SUPFAM" id="SSF89733">
    <property type="entry name" value="L-sulfolactate dehydrogenase-like"/>
    <property type="match status" value="1"/>
</dbReference>
<protein>
    <submittedName>
        <fullName evidence="3">(2R)-3-sulfolactate dehydrogenase (NADP(+))</fullName>
        <ecNumber evidence="3">1.1.1.338</ecNumber>
    </submittedName>
</protein>
<evidence type="ECO:0000313" key="4">
    <source>
        <dbReference type="Proteomes" id="UP000051260"/>
    </source>
</evidence>
<reference evidence="4" key="1">
    <citation type="submission" date="2015-09" db="EMBL/GenBank/DDBJ databases">
        <authorList>
            <person name="Rodrigo-Torres L."/>
            <person name="Arahal D.R."/>
        </authorList>
    </citation>
    <scope>NUCLEOTIDE SEQUENCE [LARGE SCALE GENOMIC DNA]</scope>
    <source>
        <strain evidence="4">CECT 5091</strain>
    </source>
</reference>
<dbReference type="Gene3D" id="1.10.1530.10">
    <property type="match status" value="1"/>
</dbReference>
<dbReference type="InterPro" id="IPR043144">
    <property type="entry name" value="Mal/L-sulf/L-lact_DH-like_ah"/>
</dbReference>
<keyword evidence="4" id="KW-1185">Reference proteome</keyword>
<evidence type="ECO:0000256" key="2">
    <source>
        <dbReference type="ARBA" id="ARBA00023002"/>
    </source>
</evidence>
<evidence type="ECO:0000256" key="1">
    <source>
        <dbReference type="ARBA" id="ARBA00006056"/>
    </source>
</evidence>
<dbReference type="EMBL" id="CYUD01000005">
    <property type="protein sequence ID" value="CUJ98285.1"/>
    <property type="molecule type" value="Genomic_DNA"/>
</dbReference>
<dbReference type="OrthoDB" id="9811519at2"/>
<dbReference type="STRING" id="1715692.RUE5091_01906"/>
<sequence length="343" mass="36858">MSETVKLSLDEIRDLSLSILTKSGFGPDHAVAIADTLTTCQIDDCQSHGLFRLFMCADTIKAGQIDGHVEPVLEPSDNAVVRVNAQGGMSLLAFEKALPVLIEKTRTHGIAAMAINRCFHFSALWPEVERLSSAGLAAMAMVPSHSWVAPAGGTRGSLGTNPLAFSWPRRGKDPFTFDFATSAFARGEIELYRRAGKPLPEGVAIDKYGNPTTDPQAAMDGAMLTFGSYKGSALSIMIELLAGPLIDDLTSLESMEYADGAGGAPYHGEILLAFDPAQFSGGRVDENDARAERLFTDITDQGARLPSQRRFAARARNTERGYVEIAKTLHGDLQALAEQAQAR</sequence>
<dbReference type="Pfam" id="PF02615">
    <property type="entry name" value="Ldh_2"/>
    <property type="match status" value="1"/>
</dbReference>
<dbReference type="GO" id="GO:0016491">
    <property type="term" value="F:oxidoreductase activity"/>
    <property type="evidence" value="ECO:0007669"/>
    <property type="project" value="UniProtKB-KW"/>
</dbReference>
<proteinExistence type="inferred from homology"/>
<dbReference type="Proteomes" id="UP000051260">
    <property type="component" value="Unassembled WGS sequence"/>
</dbReference>
<dbReference type="EC" id="1.1.1.338" evidence="3"/>
<dbReference type="InterPro" id="IPR036111">
    <property type="entry name" value="Mal/L-sulfo/L-lacto_DH-like_sf"/>
</dbReference>
<gene>
    <name evidence="3" type="primary">comC_1</name>
    <name evidence="3" type="ORF">RUE5091_01906</name>
</gene>
<dbReference type="InterPro" id="IPR003767">
    <property type="entry name" value="Malate/L-lactate_DH-like"/>
</dbReference>
<name>A0A0P1IG15_9RHOB</name>
<dbReference type="AlphaFoldDB" id="A0A0P1IG15"/>
<accession>A0A0P1IG15</accession>
<dbReference type="RefSeq" id="WP_058281627.1">
    <property type="nucleotide sequence ID" value="NZ_CYUD01000005.1"/>
</dbReference>
<dbReference type="PANTHER" id="PTHR11091">
    <property type="entry name" value="OXIDOREDUCTASE-RELATED"/>
    <property type="match status" value="1"/>
</dbReference>
<organism evidence="3 4">
    <name type="scientific">Ruegeria denitrificans</name>
    <dbReference type="NCBI Taxonomy" id="1715692"/>
    <lineage>
        <taxon>Bacteria</taxon>
        <taxon>Pseudomonadati</taxon>
        <taxon>Pseudomonadota</taxon>
        <taxon>Alphaproteobacteria</taxon>
        <taxon>Rhodobacterales</taxon>
        <taxon>Roseobacteraceae</taxon>
        <taxon>Ruegeria</taxon>
    </lineage>
</organism>